<evidence type="ECO:0000256" key="5">
    <source>
        <dbReference type="ARBA" id="ARBA00022989"/>
    </source>
</evidence>
<dbReference type="Proteomes" id="UP000808906">
    <property type="component" value="Unassembled WGS sequence"/>
</dbReference>
<proteinExistence type="predicted"/>
<reference evidence="12" key="3">
    <citation type="journal article" date="2020" name="Environ. Microbiol.">
        <title>The novel and transferable erm(51) gene confers Macrolides, Lincosamides, and Streptogramins B (MLSB) resistance to clonal Rhodococcus equi in the environment.</title>
        <authorList>
            <person name="Huber L."/>
            <person name="Giguere S."/>
            <person name="Slovis N.M."/>
            <person name="Alvarez-Narvaez S."/>
            <person name="Hart K.A."/>
            <person name="Greiter M."/>
            <person name="Morris E.R.A."/>
            <person name="Cohen N.D."/>
        </authorList>
    </citation>
    <scope>NUCLEOTIDE SEQUENCE</scope>
    <source>
        <strain evidence="12">Lh_116_1</strain>
        <strain evidence="13">Lh_16_1</strain>
    </source>
</reference>
<dbReference type="InterPro" id="IPR036259">
    <property type="entry name" value="MFS_trans_sf"/>
</dbReference>
<keyword evidence="5 8" id="KW-1133">Transmembrane helix</keyword>
<dbReference type="GO" id="GO:0022857">
    <property type="term" value="F:transmembrane transporter activity"/>
    <property type="evidence" value="ECO:0007669"/>
    <property type="project" value="InterPro"/>
</dbReference>
<feature type="transmembrane region" description="Helical" evidence="8">
    <location>
        <begin position="193"/>
        <end position="210"/>
    </location>
</feature>
<evidence type="ECO:0000313" key="12">
    <source>
        <dbReference type="EMBL" id="NKT78372.1"/>
    </source>
</evidence>
<comment type="caution">
    <text evidence="10">The sequence shown here is derived from an EMBL/GenBank/DDBJ whole genome shotgun (WGS) entry which is preliminary data.</text>
</comment>
<organism evidence="10 16">
    <name type="scientific">Rhodococcus hoagii</name>
    <name type="common">Corynebacterium equii</name>
    <dbReference type="NCBI Taxonomy" id="43767"/>
    <lineage>
        <taxon>Bacteria</taxon>
        <taxon>Bacillati</taxon>
        <taxon>Actinomycetota</taxon>
        <taxon>Actinomycetes</taxon>
        <taxon>Mycobacteriales</taxon>
        <taxon>Nocardiaceae</taxon>
        <taxon>Prescottella</taxon>
    </lineage>
</organism>
<dbReference type="Pfam" id="PF00083">
    <property type="entry name" value="Sugar_tr"/>
    <property type="match status" value="1"/>
</dbReference>
<dbReference type="PANTHER" id="PTHR43045">
    <property type="entry name" value="SHIKIMATE TRANSPORTER"/>
    <property type="match status" value="1"/>
</dbReference>
<dbReference type="EMBL" id="WVDC01000014">
    <property type="protein sequence ID" value="NKW44102.1"/>
    <property type="molecule type" value="Genomic_DNA"/>
</dbReference>
<evidence type="ECO:0000256" key="4">
    <source>
        <dbReference type="ARBA" id="ARBA00022692"/>
    </source>
</evidence>
<sequence length="458" mass="48883">MAHTSARTVDGPPNRNARRAAVSGFLGSTLEYYDFFIYGSAAALVFGKIFFPGDGATATLLSIGTLGVAYVARPLGAVLWGHLGDKFGRKNALLACLLMMGVSTFVIGCLPTYETIGVAAPVILVLLRLLQGLSAGGESPGSSSLTLEHAPGDRRSFFTSFTMSGIMFGIVVSSLVFIPIASLPDDALYSWGWRIPFWASIVVTVVALWLRRSLDEPEVFEEMKESDEVAAVPVVEVFRSHWRTVLRVALSSSFAMINTIVNVFALAYAVNVAGIERQSMLWAIATANFVAVLSQPLFGMLADRYGRKPLFVLGAVGAGAMVFAFFHAIGTGSVPMVFASGIILIGLFYSMPNGIYPAYFPEQFPAKVRYTGMAVSLMLGLLVAGFTPAIAQLLSSGDESNWVPVAWMCMGFAVLSAVAAMFGPETHRTPTELLGEPAGREAQKRATAQARELAGSNA</sequence>
<dbReference type="CDD" id="cd17369">
    <property type="entry name" value="MFS_ShiA_like"/>
    <property type="match status" value="1"/>
</dbReference>
<feature type="transmembrane region" description="Helical" evidence="8">
    <location>
        <begin position="402"/>
        <end position="422"/>
    </location>
</feature>
<reference evidence="10" key="2">
    <citation type="submission" date="2019-11" db="EMBL/GenBank/DDBJ databases">
        <title>Spread of Macrolides and rifampicin resistant Rhodococcus equi in clinical isolates in the USA.</title>
        <authorList>
            <person name="Alvarez-Narvaez S."/>
            <person name="Huber L."/>
            <person name="Cohen N.D."/>
            <person name="Slovis N."/>
            <person name="Greiter M."/>
            <person name="Giguere S."/>
            <person name="Hart K."/>
        </authorList>
    </citation>
    <scope>NUCLEOTIDE SEQUENCE</scope>
    <source>
        <strain evidence="10">Lh_17</strain>
        <strain evidence="11">Lh_38</strain>
    </source>
</reference>
<dbReference type="InterPro" id="IPR020846">
    <property type="entry name" value="MFS_dom"/>
</dbReference>
<dbReference type="Proteomes" id="UP000608063">
    <property type="component" value="Unassembled WGS sequence"/>
</dbReference>
<accession>A0A9Q2UPY9</accession>
<dbReference type="Proteomes" id="UP000603463">
    <property type="component" value="Unassembled WGS sequence"/>
</dbReference>
<keyword evidence="2" id="KW-0813">Transport</keyword>
<feature type="transmembrane region" description="Helical" evidence="8">
    <location>
        <begin position="119"/>
        <end position="136"/>
    </location>
</feature>
<dbReference type="EMBL" id="WUXD01000037">
    <property type="protein sequence ID" value="MBM4628461.1"/>
    <property type="molecule type" value="Genomic_DNA"/>
</dbReference>
<feature type="transmembrane region" description="Helical" evidence="8">
    <location>
        <begin position="336"/>
        <end position="356"/>
    </location>
</feature>
<evidence type="ECO:0000313" key="10">
    <source>
        <dbReference type="EMBL" id="MBM4565501.1"/>
    </source>
</evidence>
<reference evidence="14 15" key="1">
    <citation type="journal article" date="2016" name="Genome Biol. Evol.">
        <title>Pangenome and Phylogenomic Analysis of the Pathogenic Actinobacterium Rhodococcus equi.</title>
        <authorList>
            <person name="Anastasi E."/>
            <person name="MacArthur I."/>
            <person name="Scortti M."/>
            <person name="Alvarez S."/>
            <person name="Giguere S."/>
            <person name="Vazquez-Boland J.A."/>
        </authorList>
    </citation>
    <scope>NUCLEOTIDE SEQUENCE [LARGE SCALE GENOMIC DNA]</scope>
    <source>
        <strain evidence="14 15">PAM1271</strain>
    </source>
</reference>
<gene>
    <name evidence="14" type="ORF">A5N68_13710</name>
    <name evidence="10" type="ORF">GS441_08660</name>
    <name evidence="11" type="ORF">GS453_17005</name>
    <name evidence="12" type="ORF">GS882_09705</name>
    <name evidence="13" type="ORF">GS947_21640</name>
</gene>
<evidence type="ECO:0000256" key="8">
    <source>
        <dbReference type="SAM" id="Phobius"/>
    </source>
</evidence>
<feature type="transmembrane region" description="Helical" evidence="8">
    <location>
        <begin position="248"/>
        <end position="268"/>
    </location>
</feature>
<evidence type="ECO:0000256" key="3">
    <source>
        <dbReference type="ARBA" id="ARBA00022475"/>
    </source>
</evidence>
<feature type="transmembrane region" description="Helical" evidence="8">
    <location>
        <begin position="92"/>
        <end position="113"/>
    </location>
</feature>
<dbReference type="EMBL" id="WUXR01000003">
    <property type="protein sequence ID" value="MBM4565501.1"/>
    <property type="molecule type" value="Genomic_DNA"/>
</dbReference>
<name>A0A9Q2UPY9_RHOHA</name>
<dbReference type="InterPro" id="IPR005828">
    <property type="entry name" value="MFS_sugar_transport-like"/>
</dbReference>
<dbReference type="InterPro" id="IPR011701">
    <property type="entry name" value="MFS"/>
</dbReference>
<evidence type="ECO:0000313" key="15">
    <source>
        <dbReference type="Proteomes" id="UP000193518"/>
    </source>
</evidence>
<dbReference type="SUPFAM" id="SSF103473">
    <property type="entry name" value="MFS general substrate transporter"/>
    <property type="match status" value="1"/>
</dbReference>
<dbReference type="InterPro" id="IPR005829">
    <property type="entry name" value="Sugar_transporter_CS"/>
</dbReference>
<evidence type="ECO:0000256" key="1">
    <source>
        <dbReference type="ARBA" id="ARBA00004651"/>
    </source>
</evidence>
<feature type="transmembrane region" description="Helical" evidence="8">
    <location>
        <begin position="310"/>
        <end position="330"/>
    </location>
</feature>
<feature type="transmembrane region" description="Helical" evidence="8">
    <location>
        <begin position="280"/>
        <end position="298"/>
    </location>
</feature>
<feature type="domain" description="Major facilitator superfamily (MFS) profile" evidence="9">
    <location>
        <begin position="20"/>
        <end position="428"/>
    </location>
</feature>
<feature type="region of interest" description="Disordered" evidence="7">
    <location>
        <begin position="430"/>
        <end position="458"/>
    </location>
</feature>
<dbReference type="EMBL" id="WVBC01000030">
    <property type="protein sequence ID" value="NKT78372.1"/>
    <property type="molecule type" value="Genomic_DNA"/>
</dbReference>
<dbReference type="PANTHER" id="PTHR43045:SF1">
    <property type="entry name" value="SHIKIMATE TRANSPORTER"/>
    <property type="match status" value="1"/>
</dbReference>
<feature type="transmembrane region" description="Helical" evidence="8">
    <location>
        <begin position="32"/>
        <end position="51"/>
    </location>
</feature>
<evidence type="ECO:0000313" key="11">
    <source>
        <dbReference type="EMBL" id="MBM4628461.1"/>
    </source>
</evidence>
<keyword evidence="3" id="KW-1003">Cell membrane</keyword>
<protein>
    <submittedName>
        <fullName evidence="10">MFS transporter</fullName>
    </submittedName>
</protein>
<keyword evidence="6 8" id="KW-0472">Membrane</keyword>
<feature type="transmembrane region" description="Helical" evidence="8">
    <location>
        <begin position="57"/>
        <end position="80"/>
    </location>
</feature>
<dbReference type="Gene3D" id="1.20.1250.20">
    <property type="entry name" value="MFS general substrate transporter like domains"/>
    <property type="match status" value="1"/>
</dbReference>
<feature type="transmembrane region" description="Helical" evidence="8">
    <location>
        <begin position="368"/>
        <end position="390"/>
    </location>
</feature>
<dbReference type="PROSITE" id="PS00217">
    <property type="entry name" value="SUGAR_TRANSPORT_2"/>
    <property type="match status" value="1"/>
</dbReference>
<dbReference type="GO" id="GO:0005886">
    <property type="term" value="C:plasma membrane"/>
    <property type="evidence" value="ECO:0007669"/>
    <property type="project" value="UniProtKB-SubCell"/>
</dbReference>
<evidence type="ECO:0000313" key="16">
    <source>
        <dbReference type="Proteomes" id="UP000808906"/>
    </source>
</evidence>
<dbReference type="Pfam" id="PF07690">
    <property type="entry name" value="MFS_1"/>
    <property type="match status" value="1"/>
</dbReference>
<dbReference type="EMBL" id="LWIC01000005">
    <property type="protein sequence ID" value="ORM26284.1"/>
    <property type="molecule type" value="Genomic_DNA"/>
</dbReference>
<evidence type="ECO:0000313" key="14">
    <source>
        <dbReference type="EMBL" id="ORM26284.1"/>
    </source>
</evidence>
<evidence type="ECO:0000256" key="7">
    <source>
        <dbReference type="SAM" id="MobiDB-lite"/>
    </source>
</evidence>
<dbReference type="Proteomes" id="UP000738270">
    <property type="component" value="Unassembled WGS sequence"/>
</dbReference>
<comment type="subcellular location">
    <subcellularLocation>
        <location evidence="1">Cell membrane</location>
        <topology evidence="1">Multi-pass membrane protein</topology>
    </subcellularLocation>
</comment>
<evidence type="ECO:0000259" key="9">
    <source>
        <dbReference type="PROSITE" id="PS50850"/>
    </source>
</evidence>
<dbReference type="AlphaFoldDB" id="A0A9Q2UPY9"/>
<dbReference type="RefSeq" id="WP_005518680.1">
    <property type="nucleotide sequence ID" value="NZ_AP024189.1"/>
</dbReference>
<dbReference type="Proteomes" id="UP000193518">
    <property type="component" value="Unassembled WGS sequence"/>
</dbReference>
<evidence type="ECO:0000256" key="2">
    <source>
        <dbReference type="ARBA" id="ARBA00022448"/>
    </source>
</evidence>
<evidence type="ECO:0000313" key="13">
    <source>
        <dbReference type="EMBL" id="NKW44102.1"/>
    </source>
</evidence>
<keyword evidence="4 8" id="KW-0812">Transmembrane</keyword>
<evidence type="ECO:0000256" key="6">
    <source>
        <dbReference type="ARBA" id="ARBA00023136"/>
    </source>
</evidence>
<feature type="transmembrane region" description="Helical" evidence="8">
    <location>
        <begin position="157"/>
        <end position="181"/>
    </location>
</feature>
<dbReference type="PROSITE" id="PS50850">
    <property type="entry name" value="MFS"/>
    <property type="match status" value="1"/>
</dbReference>